<dbReference type="EMBL" id="CP053716">
    <property type="protein sequence ID" value="QKF07837.1"/>
    <property type="molecule type" value="Genomic_DNA"/>
</dbReference>
<proteinExistence type="predicted"/>
<dbReference type="KEGG" id="bwa:HLV38_06750"/>
<dbReference type="InterPro" id="IPR001647">
    <property type="entry name" value="HTH_TetR"/>
</dbReference>
<dbReference type="SUPFAM" id="SSF46689">
    <property type="entry name" value="Homeodomain-like"/>
    <property type="match status" value="1"/>
</dbReference>
<keyword evidence="5" id="KW-1185">Reference proteome</keyword>
<gene>
    <name evidence="4" type="ORF">HLV38_06750</name>
</gene>
<dbReference type="InterPro" id="IPR009057">
    <property type="entry name" value="Homeodomain-like_sf"/>
</dbReference>
<evidence type="ECO:0000259" key="3">
    <source>
        <dbReference type="PROSITE" id="PS50977"/>
    </source>
</evidence>
<dbReference type="GO" id="GO:0003677">
    <property type="term" value="F:DNA binding"/>
    <property type="evidence" value="ECO:0007669"/>
    <property type="project" value="UniProtKB-UniRule"/>
</dbReference>
<reference evidence="5" key="1">
    <citation type="submission" date="2020-05" db="EMBL/GenBank/DDBJ databases">
        <title>Novel species in genus Nocardioides.</title>
        <authorList>
            <person name="Zhang G."/>
        </authorList>
    </citation>
    <scope>NUCLEOTIDE SEQUENCE [LARGE SCALE GENOMIC DNA]</scope>
    <source>
        <strain evidence="5">zg-1050</strain>
    </source>
</reference>
<keyword evidence="1 2" id="KW-0238">DNA-binding</keyword>
<evidence type="ECO:0000256" key="2">
    <source>
        <dbReference type="PROSITE-ProRule" id="PRU00335"/>
    </source>
</evidence>
<feature type="domain" description="HTH tetR-type" evidence="3">
    <location>
        <begin position="4"/>
        <end position="64"/>
    </location>
</feature>
<protein>
    <submittedName>
        <fullName evidence="4">TetR family transcriptional regulator</fullName>
    </submittedName>
</protein>
<sequence>MSAMNTMLLIANAFVELCDETPLQKVSISDIVKRTGKNRKTFYYHFMDKNYLIAWIFRYDLALALRKRFPEETLVYEAENKDSMAQFPYYIRKKSGIRSLNHSEFYGVFASVLEARRRFYAQALDDNGPDSLQSYLFQLYQPAIKSDIEFILSGRYLPESNIAFLSELNTGAFLYYFIRKCNQPAITHLIADAGPFANVIHSSLETSINEVQLSRGR</sequence>
<name>A0A6M8J2K1_9ACTN</name>
<dbReference type="Proteomes" id="UP000503297">
    <property type="component" value="Chromosome"/>
</dbReference>
<dbReference type="AlphaFoldDB" id="A0A6M8J2K1"/>
<accession>A0A6M8J2K1</accession>
<evidence type="ECO:0000313" key="4">
    <source>
        <dbReference type="EMBL" id="QKF07837.1"/>
    </source>
</evidence>
<dbReference type="Pfam" id="PF00440">
    <property type="entry name" value="TetR_N"/>
    <property type="match status" value="1"/>
</dbReference>
<dbReference type="RefSeq" id="WP_173165291.1">
    <property type="nucleotide sequence ID" value="NZ_CP053716.1"/>
</dbReference>
<evidence type="ECO:0000256" key="1">
    <source>
        <dbReference type="ARBA" id="ARBA00023125"/>
    </source>
</evidence>
<evidence type="ECO:0000313" key="5">
    <source>
        <dbReference type="Proteomes" id="UP000503297"/>
    </source>
</evidence>
<organism evidence="4 5">
    <name type="scientific">Berryella wangjianweii</name>
    <dbReference type="NCBI Taxonomy" id="2734634"/>
    <lineage>
        <taxon>Bacteria</taxon>
        <taxon>Bacillati</taxon>
        <taxon>Actinomycetota</taxon>
        <taxon>Coriobacteriia</taxon>
        <taxon>Eggerthellales</taxon>
        <taxon>Eggerthellaceae</taxon>
        <taxon>Berryella</taxon>
    </lineage>
</organism>
<dbReference type="Gene3D" id="1.10.357.10">
    <property type="entry name" value="Tetracycline Repressor, domain 2"/>
    <property type="match status" value="1"/>
</dbReference>
<feature type="DNA-binding region" description="H-T-H motif" evidence="2">
    <location>
        <begin position="27"/>
        <end position="46"/>
    </location>
</feature>
<dbReference type="PROSITE" id="PS50977">
    <property type="entry name" value="HTH_TETR_2"/>
    <property type="match status" value="1"/>
</dbReference>